<accession>A0A2S6GRX0</accession>
<gene>
    <name evidence="2" type="ORF">CLV40_106220</name>
</gene>
<evidence type="ECO:0000313" key="2">
    <source>
        <dbReference type="EMBL" id="PPK67988.1"/>
    </source>
</evidence>
<dbReference type="AlphaFoldDB" id="A0A2S6GRX0"/>
<evidence type="ECO:0000259" key="1">
    <source>
        <dbReference type="Pfam" id="PF12867"/>
    </source>
</evidence>
<dbReference type="InterPro" id="IPR024775">
    <property type="entry name" value="DinB-like"/>
</dbReference>
<dbReference type="EMBL" id="PTIX01000006">
    <property type="protein sequence ID" value="PPK67988.1"/>
    <property type="molecule type" value="Genomic_DNA"/>
</dbReference>
<comment type="caution">
    <text evidence="2">The sequence shown here is derived from an EMBL/GenBank/DDBJ whole genome shotgun (WGS) entry which is preliminary data.</text>
</comment>
<protein>
    <submittedName>
        <fullName evidence="2">DinB family protein</fullName>
    </submittedName>
</protein>
<keyword evidence="3" id="KW-1185">Reference proteome</keyword>
<dbReference type="Pfam" id="PF12867">
    <property type="entry name" value="DinB_2"/>
    <property type="match status" value="1"/>
</dbReference>
<dbReference type="InterPro" id="IPR034660">
    <property type="entry name" value="DinB/YfiT-like"/>
</dbReference>
<dbReference type="OrthoDB" id="5022306at2"/>
<feature type="domain" description="DinB-like" evidence="1">
    <location>
        <begin position="58"/>
        <end position="160"/>
    </location>
</feature>
<sequence length="171" mass="19152">MDWAQHLVDQLEWHWTNQFLPRLTGLDDHEYLWEPVPDMWSVRPSGSGYAIDWDPNPPTPPPVTTIAWRLGHLVGVFAYRAANHFDGPPFDPNTHPYSGTAEGALTQLDEAYTHWITGVRGLAEADLAKPCGPAEGAHAEYPLATLVLHINREAIHHGAEVALLRDLYAHR</sequence>
<proteinExistence type="predicted"/>
<evidence type="ECO:0000313" key="3">
    <source>
        <dbReference type="Proteomes" id="UP000239203"/>
    </source>
</evidence>
<name>A0A2S6GRX0_9PSEU</name>
<dbReference type="Gene3D" id="1.20.120.450">
    <property type="entry name" value="dinb family like domain"/>
    <property type="match status" value="1"/>
</dbReference>
<dbReference type="RefSeq" id="WP_104479267.1">
    <property type="nucleotide sequence ID" value="NZ_CP154825.1"/>
</dbReference>
<dbReference type="Proteomes" id="UP000239203">
    <property type="component" value="Unassembled WGS sequence"/>
</dbReference>
<dbReference type="SUPFAM" id="SSF109854">
    <property type="entry name" value="DinB/YfiT-like putative metalloenzymes"/>
    <property type="match status" value="1"/>
</dbReference>
<reference evidence="2 3" key="1">
    <citation type="submission" date="2018-02" db="EMBL/GenBank/DDBJ databases">
        <title>Genomic Encyclopedia of Archaeal and Bacterial Type Strains, Phase II (KMG-II): from individual species to whole genera.</title>
        <authorList>
            <person name="Goeker M."/>
        </authorList>
    </citation>
    <scope>NUCLEOTIDE SEQUENCE [LARGE SCALE GENOMIC DNA]</scope>
    <source>
        <strain evidence="2 3">YU 961-1</strain>
    </source>
</reference>
<organism evidence="2 3">
    <name type="scientific">Actinokineospora auranticolor</name>
    <dbReference type="NCBI Taxonomy" id="155976"/>
    <lineage>
        <taxon>Bacteria</taxon>
        <taxon>Bacillati</taxon>
        <taxon>Actinomycetota</taxon>
        <taxon>Actinomycetes</taxon>
        <taxon>Pseudonocardiales</taxon>
        <taxon>Pseudonocardiaceae</taxon>
        <taxon>Actinokineospora</taxon>
    </lineage>
</organism>